<feature type="transmembrane region" description="Helical" evidence="6">
    <location>
        <begin position="407"/>
        <end position="429"/>
    </location>
</feature>
<dbReference type="InterPro" id="IPR052185">
    <property type="entry name" value="IPC_Synthase-Related"/>
</dbReference>
<evidence type="ECO:0000256" key="5">
    <source>
        <dbReference type="SAM" id="MobiDB-lite"/>
    </source>
</evidence>
<feature type="domain" description="Inositolphosphotransferase Aur1/Ipt1" evidence="8">
    <location>
        <begin position="164"/>
        <end position="223"/>
    </location>
</feature>
<dbReference type="InterPro" id="IPR026841">
    <property type="entry name" value="Aur1/Ipt1"/>
</dbReference>
<keyword evidence="3 6" id="KW-1133">Transmembrane helix</keyword>
<feature type="domain" description="Inositolphosphotransferase Aur1/Ipt1" evidence="8">
    <location>
        <begin position="371"/>
        <end position="410"/>
    </location>
</feature>
<feature type="transmembrane region" description="Helical" evidence="6">
    <location>
        <begin position="370"/>
        <end position="395"/>
    </location>
</feature>
<feature type="domain" description="Inositolphosphotransferase Aur1/Ipt1" evidence="8">
    <location>
        <begin position="242"/>
        <end position="336"/>
    </location>
</feature>
<keyword evidence="7" id="KW-0732">Signal</keyword>
<evidence type="ECO:0000313" key="9">
    <source>
        <dbReference type="EMBL" id="KMM64323.1"/>
    </source>
</evidence>
<evidence type="ECO:0000256" key="6">
    <source>
        <dbReference type="SAM" id="Phobius"/>
    </source>
</evidence>
<evidence type="ECO:0000256" key="2">
    <source>
        <dbReference type="ARBA" id="ARBA00022692"/>
    </source>
</evidence>
<proteinExistence type="predicted"/>
<feature type="signal peptide" evidence="7">
    <location>
        <begin position="1"/>
        <end position="22"/>
    </location>
</feature>
<sequence>MGAGAFLEPLVVVTLLFGGTWINRERDVARSYSRNSGFPSNSRDSASSDQESDPQLSRLRTSGSKAPFAEGNLPRSHSPSLLTDQEHRWRKRNIGLFSWETEVITPNTAVFKNRLLSRLLQKFPFLVECWYWALVYWIYQLGRAFTAVTLQAGTVDVARRHALQIIELEERLHIFWEIGIQKYFLQRPLLLMWTNWVYSFIHIPGTIAFLVWLYYYNITRNRQQERWLDGMRGEIAGSPAGPALYQARRRTMAVCNLLAFVVFTLWPCMPPRLLSDENVEGPIGEIARSYGFVDTVHGTGGASSVWTQNRFCNQYAAMPSLHFGYSLMIGLTIMTIPLAPQHRRSGALSFPLSDTTYAGYKRCFPSWHRLACLIVGFAYPFTILVAIVATANHFILDAVAGAFVCGLGWWGNSILLNLLPIEDYFLWALRIHKPEHRILDVKDLLYNDVDDDIATPGARTR</sequence>
<dbReference type="Proteomes" id="UP000054567">
    <property type="component" value="Unassembled WGS sequence"/>
</dbReference>
<dbReference type="Pfam" id="PF14378">
    <property type="entry name" value="PAP2_3"/>
    <property type="match status" value="3"/>
</dbReference>
<reference evidence="9 10" key="1">
    <citation type="submission" date="2007-06" db="EMBL/GenBank/DDBJ databases">
        <title>The Genome Sequence of Coccidioides posadasii RMSCC_3488.</title>
        <authorList>
            <consortium name="Coccidioides Genome Resources Consortium"/>
            <consortium name="The Broad Institute Genome Sequencing Platform"/>
            <person name="Henn M.R."/>
            <person name="Sykes S."/>
            <person name="Young S."/>
            <person name="Jaffe D."/>
            <person name="Berlin A."/>
            <person name="Alvarez P."/>
            <person name="Butler J."/>
            <person name="Gnerre S."/>
            <person name="Grabherr M."/>
            <person name="Mauceli E."/>
            <person name="Brockman W."/>
            <person name="Kodira C."/>
            <person name="Alvarado L."/>
            <person name="Zeng Q."/>
            <person name="Crawford M."/>
            <person name="Antoine C."/>
            <person name="Devon K."/>
            <person name="Galgiani J."/>
            <person name="Orsborn K."/>
            <person name="Lewis M.L."/>
            <person name="Nusbaum C."/>
            <person name="Galagan J."/>
            <person name="Birren B."/>
        </authorList>
    </citation>
    <scope>NUCLEOTIDE SEQUENCE [LARGE SCALE GENOMIC DNA]</scope>
    <source>
        <strain evidence="9 10">RMSCC 3488</strain>
    </source>
</reference>
<keyword evidence="4 6" id="KW-0472">Membrane</keyword>
<evidence type="ECO:0000259" key="8">
    <source>
        <dbReference type="Pfam" id="PF14378"/>
    </source>
</evidence>
<protein>
    <submittedName>
        <fullName evidence="9">Integral membrane protein</fullName>
    </submittedName>
</protein>
<feature type="transmembrane region" description="Helical" evidence="6">
    <location>
        <begin position="251"/>
        <end position="269"/>
    </location>
</feature>
<feature type="transmembrane region" description="Helical" evidence="6">
    <location>
        <begin position="323"/>
        <end position="340"/>
    </location>
</feature>
<gene>
    <name evidence="9" type="ORF">CPAG_00675</name>
</gene>
<dbReference type="CDD" id="cd03386">
    <property type="entry name" value="PAP2_Aur1_like"/>
    <property type="match status" value="1"/>
</dbReference>
<reference evidence="10" key="3">
    <citation type="journal article" date="2010" name="Genome Res.">
        <title>Population genomic sequencing of Coccidioides fungi reveals recent hybridization and transposon control.</title>
        <authorList>
            <person name="Neafsey D.E."/>
            <person name="Barker B.M."/>
            <person name="Sharpton T.J."/>
            <person name="Stajich J.E."/>
            <person name="Park D.J."/>
            <person name="Whiston E."/>
            <person name="Hung C.-Y."/>
            <person name="McMahan C."/>
            <person name="White J."/>
            <person name="Sykes S."/>
            <person name="Heiman D."/>
            <person name="Young S."/>
            <person name="Zeng Q."/>
            <person name="Abouelleil A."/>
            <person name="Aftuck L."/>
            <person name="Bessette D."/>
            <person name="Brown A."/>
            <person name="FitzGerald M."/>
            <person name="Lui A."/>
            <person name="Macdonald J.P."/>
            <person name="Priest M."/>
            <person name="Orbach M.J."/>
            <person name="Galgiani J.N."/>
            <person name="Kirkland T.N."/>
            <person name="Cole G.T."/>
            <person name="Birren B.W."/>
            <person name="Henn M.R."/>
            <person name="Taylor J.W."/>
            <person name="Rounsley S.D."/>
        </authorList>
    </citation>
    <scope>NUCLEOTIDE SEQUENCE [LARGE SCALE GENOMIC DNA]</scope>
    <source>
        <strain evidence="10">RMSCC 3488</strain>
    </source>
</reference>
<accession>A0A0J6F2I8</accession>
<dbReference type="EMBL" id="DS268109">
    <property type="protein sequence ID" value="KMM64323.1"/>
    <property type="molecule type" value="Genomic_DNA"/>
</dbReference>
<feature type="chain" id="PRO_5005270650" evidence="7">
    <location>
        <begin position="23"/>
        <end position="461"/>
    </location>
</feature>
<dbReference type="PANTHER" id="PTHR31310">
    <property type="match status" value="1"/>
</dbReference>
<evidence type="ECO:0000256" key="7">
    <source>
        <dbReference type="SAM" id="SignalP"/>
    </source>
</evidence>
<feature type="compositionally biased region" description="Polar residues" evidence="5">
    <location>
        <begin position="32"/>
        <end position="64"/>
    </location>
</feature>
<evidence type="ECO:0000256" key="4">
    <source>
        <dbReference type="ARBA" id="ARBA00023136"/>
    </source>
</evidence>
<feature type="region of interest" description="Disordered" evidence="5">
    <location>
        <begin position="32"/>
        <end position="80"/>
    </location>
</feature>
<keyword evidence="2 6" id="KW-0812">Transmembrane</keyword>
<evidence type="ECO:0000256" key="3">
    <source>
        <dbReference type="ARBA" id="ARBA00022989"/>
    </source>
</evidence>
<name>A0A0J6F2I8_COCPO</name>
<dbReference type="GO" id="GO:0016020">
    <property type="term" value="C:membrane"/>
    <property type="evidence" value="ECO:0007669"/>
    <property type="project" value="UniProtKB-SubCell"/>
</dbReference>
<dbReference type="PANTHER" id="PTHR31310:SF7">
    <property type="entry name" value="PA-PHOSPHATASE RELATED-FAMILY PROTEIN DDB_G0268928"/>
    <property type="match status" value="1"/>
</dbReference>
<dbReference type="VEuPathDB" id="FungiDB:CPAG_00675"/>
<comment type="subcellular location">
    <subcellularLocation>
        <location evidence="1">Membrane</location>
        <topology evidence="1">Multi-pass membrane protein</topology>
    </subcellularLocation>
</comment>
<evidence type="ECO:0000256" key="1">
    <source>
        <dbReference type="ARBA" id="ARBA00004141"/>
    </source>
</evidence>
<dbReference type="AlphaFoldDB" id="A0A0J6F2I8"/>
<feature type="transmembrane region" description="Helical" evidence="6">
    <location>
        <begin position="196"/>
        <end position="216"/>
    </location>
</feature>
<organism evidence="9 10">
    <name type="scientific">Coccidioides posadasii RMSCC 3488</name>
    <dbReference type="NCBI Taxonomy" id="454284"/>
    <lineage>
        <taxon>Eukaryota</taxon>
        <taxon>Fungi</taxon>
        <taxon>Dikarya</taxon>
        <taxon>Ascomycota</taxon>
        <taxon>Pezizomycotina</taxon>
        <taxon>Eurotiomycetes</taxon>
        <taxon>Eurotiomycetidae</taxon>
        <taxon>Onygenales</taxon>
        <taxon>Onygenaceae</taxon>
        <taxon>Coccidioides</taxon>
    </lineage>
</organism>
<dbReference type="OrthoDB" id="2566866at2759"/>
<reference evidence="10" key="2">
    <citation type="journal article" date="2009" name="Genome Res.">
        <title>Comparative genomic analyses of the human fungal pathogens Coccidioides and their relatives.</title>
        <authorList>
            <person name="Sharpton T.J."/>
            <person name="Stajich J.E."/>
            <person name="Rounsley S.D."/>
            <person name="Gardner M.J."/>
            <person name="Wortman J.R."/>
            <person name="Jordar V.S."/>
            <person name="Maiti R."/>
            <person name="Kodira C.D."/>
            <person name="Neafsey D.E."/>
            <person name="Zeng Q."/>
            <person name="Hung C.-Y."/>
            <person name="McMahan C."/>
            <person name="Muszewska A."/>
            <person name="Grynberg M."/>
            <person name="Mandel M.A."/>
            <person name="Kellner E.M."/>
            <person name="Barker B.M."/>
            <person name="Galgiani J.N."/>
            <person name="Orbach M.J."/>
            <person name="Kirkland T.N."/>
            <person name="Cole G.T."/>
            <person name="Henn M.R."/>
            <person name="Birren B.W."/>
            <person name="Taylor J.W."/>
        </authorList>
    </citation>
    <scope>NUCLEOTIDE SEQUENCE [LARGE SCALE GENOMIC DNA]</scope>
    <source>
        <strain evidence="10">RMSCC 3488</strain>
    </source>
</reference>
<evidence type="ECO:0000313" key="10">
    <source>
        <dbReference type="Proteomes" id="UP000054567"/>
    </source>
</evidence>